<gene>
    <name evidence="1" type="ORF">ACFODZ_13020</name>
</gene>
<dbReference type="PANTHER" id="PTHR43857">
    <property type="entry name" value="BLR7761 PROTEIN"/>
    <property type="match status" value="1"/>
</dbReference>
<accession>A0ABV7JDB5</accession>
<dbReference type="PANTHER" id="PTHR43857:SF1">
    <property type="entry name" value="YJGH FAMILY PROTEIN"/>
    <property type="match status" value="1"/>
</dbReference>
<dbReference type="Gene3D" id="3.30.1330.40">
    <property type="entry name" value="RutC-like"/>
    <property type="match status" value="1"/>
</dbReference>
<name>A0ABV7JDB5_9GAMM</name>
<dbReference type="Proteomes" id="UP001595533">
    <property type="component" value="Unassembled WGS sequence"/>
</dbReference>
<dbReference type="InterPro" id="IPR035959">
    <property type="entry name" value="RutC-like_sf"/>
</dbReference>
<dbReference type="CDD" id="cd06154">
    <property type="entry name" value="YjgF_YER057c_UK114_like_6"/>
    <property type="match status" value="1"/>
</dbReference>
<dbReference type="RefSeq" id="WP_109862375.1">
    <property type="nucleotide sequence ID" value="NZ_JBHRTS010000007.1"/>
</dbReference>
<dbReference type="Pfam" id="PF01042">
    <property type="entry name" value="Ribonuc_L-PSP"/>
    <property type="match status" value="1"/>
</dbReference>
<comment type="caution">
    <text evidence="1">The sequence shown here is derived from an EMBL/GenBank/DDBJ whole genome shotgun (WGS) entry which is preliminary data.</text>
</comment>
<protein>
    <submittedName>
        <fullName evidence="1">RidA family protein</fullName>
    </submittedName>
</protein>
<reference evidence="2" key="1">
    <citation type="journal article" date="2019" name="Int. J. Syst. Evol. Microbiol.">
        <title>The Global Catalogue of Microorganisms (GCM) 10K type strain sequencing project: providing services to taxonomists for standard genome sequencing and annotation.</title>
        <authorList>
            <consortium name="The Broad Institute Genomics Platform"/>
            <consortium name="The Broad Institute Genome Sequencing Center for Infectious Disease"/>
            <person name="Wu L."/>
            <person name="Ma J."/>
        </authorList>
    </citation>
    <scope>NUCLEOTIDE SEQUENCE [LARGE SCALE GENOMIC DNA]</scope>
    <source>
        <strain evidence="2">KCTC 42953</strain>
    </source>
</reference>
<dbReference type="InterPro" id="IPR006175">
    <property type="entry name" value="YjgF/YER057c/UK114"/>
</dbReference>
<evidence type="ECO:0000313" key="1">
    <source>
        <dbReference type="EMBL" id="MFC3195167.1"/>
    </source>
</evidence>
<proteinExistence type="predicted"/>
<dbReference type="SUPFAM" id="SSF55298">
    <property type="entry name" value="YjgF-like"/>
    <property type="match status" value="1"/>
</dbReference>
<dbReference type="EMBL" id="JBHRTS010000007">
    <property type="protein sequence ID" value="MFC3195167.1"/>
    <property type="molecule type" value="Genomic_DNA"/>
</dbReference>
<keyword evidence="2" id="KW-1185">Reference proteome</keyword>
<organism evidence="1 2">
    <name type="scientific">Marinicella sediminis</name>
    <dbReference type="NCBI Taxonomy" id="1792834"/>
    <lineage>
        <taxon>Bacteria</taxon>
        <taxon>Pseudomonadati</taxon>
        <taxon>Pseudomonadota</taxon>
        <taxon>Gammaproteobacteria</taxon>
        <taxon>Lysobacterales</taxon>
        <taxon>Marinicellaceae</taxon>
        <taxon>Marinicella</taxon>
    </lineage>
</organism>
<evidence type="ECO:0000313" key="2">
    <source>
        <dbReference type="Proteomes" id="UP001595533"/>
    </source>
</evidence>
<sequence length="129" mass="14330">MRKKISSGSTFEQQYAYSRVVVVGDQVLVSGTTGYDYDSMTISDDVVDQTEQCFQNIIQALQTCDSELADVVRIHYILPDKRDFAACAPVLQKHLSEVRPAATMIEAGLLDEAMKIEIEVTAIKKAPKE</sequence>